<dbReference type="InterPro" id="IPR020568">
    <property type="entry name" value="Ribosomal_Su5_D2-typ_SF"/>
</dbReference>
<gene>
    <name evidence="1" type="ORF">G7034_06700</name>
</gene>
<dbReference type="EMBL" id="JAANAS010000048">
    <property type="protein sequence ID" value="NGZ89939.1"/>
    <property type="molecule type" value="Genomic_DNA"/>
</dbReference>
<evidence type="ECO:0000313" key="2">
    <source>
        <dbReference type="Proteomes" id="UP000643701"/>
    </source>
</evidence>
<organism evidence="1 2">
    <name type="scientific">Psychroflexus maritimus</name>
    <dbReference type="NCBI Taxonomy" id="2714865"/>
    <lineage>
        <taxon>Bacteria</taxon>
        <taxon>Pseudomonadati</taxon>
        <taxon>Bacteroidota</taxon>
        <taxon>Flavobacteriia</taxon>
        <taxon>Flavobacteriales</taxon>
        <taxon>Flavobacteriaceae</taxon>
        <taxon>Psychroflexus</taxon>
    </lineage>
</organism>
<dbReference type="SUPFAM" id="SSF54211">
    <property type="entry name" value="Ribosomal protein S5 domain 2-like"/>
    <property type="match status" value="1"/>
</dbReference>
<dbReference type="NCBIfam" id="NF040656">
    <property type="entry name" value="GHMP_GYDIA"/>
    <property type="match status" value="1"/>
</dbReference>
<dbReference type="InterPro" id="IPR014721">
    <property type="entry name" value="Ribsml_uS5_D2-typ_fold_subgr"/>
</dbReference>
<dbReference type="InterPro" id="IPR047765">
    <property type="entry name" value="GHMP_GYDIA-like"/>
</dbReference>
<dbReference type="Proteomes" id="UP000643701">
    <property type="component" value="Unassembled WGS sequence"/>
</dbReference>
<protein>
    <submittedName>
        <fullName evidence="1">GHMP kinase</fullName>
    </submittedName>
</protein>
<proteinExistence type="predicted"/>
<comment type="caution">
    <text evidence="1">The sequence shown here is derived from an EMBL/GenBank/DDBJ whole genome shotgun (WGS) entry which is preliminary data.</text>
</comment>
<dbReference type="Gene3D" id="3.30.230.10">
    <property type="match status" value="1"/>
</dbReference>
<name>A0A967AKD2_9FLAO</name>
<dbReference type="AlphaFoldDB" id="A0A967AKD2"/>
<reference evidence="1" key="1">
    <citation type="submission" date="2020-03" db="EMBL/GenBank/DDBJ databases">
        <title>Psychroflexus Maritimus sp. nov., isolate from marine sediment.</title>
        <authorList>
            <person name="Zhong Y.-L."/>
        </authorList>
    </citation>
    <scope>NUCLEOTIDE SEQUENCE</scope>
    <source>
        <strain evidence="1">C1</strain>
    </source>
</reference>
<evidence type="ECO:0000313" key="1">
    <source>
        <dbReference type="EMBL" id="NGZ89939.1"/>
    </source>
</evidence>
<keyword evidence="1" id="KW-0418">Kinase</keyword>
<accession>A0A967AKD2</accession>
<dbReference type="GO" id="GO:0016301">
    <property type="term" value="F:kinase activity"/>
    <property type="evidence" value="ECO:0007669"/>
    <property type="project" value="UniProtKB-KW"/>
</dbReference>
<sequence>MNSTTFYSHGKLLLTGEYLVLDGAIALGLPTKKGQKLKVKTTQFSQQIHWESKLADNSTWLSMDFQWNQNLNFSSEETSPEAQKLIEIFNYIASQKPKLFQQKKHGFSFCSKLEFDKNWGLGSSSTLINNFAQWAEIDAFQLQFKIFGGSGYDIACAQNSTPIIYQKEENQIQVEPTQFLPKFKNQLFFVYLNQKKNSRQAIQHYKTLNPITKLDAKERIDEISQQILHADSLADFESLLTAHEKIMATLLEEFPIKGCLFQDYPKAIKSLGAWGGDFILATGGEAQKEYFRKRNYSTILDYDEMILDV</sequence>
<dbReference type="RefSeq" id="WP_166400197.1">
    <property type="nucleotide sequence ID" value="NZ_JAANAS010000048.1"/>
</dbReference>
<keyword evidence="1" id="KW-0808">Transferase</keyword>
<keyword evidence="2" id="KW-1185">Reference proteome</keyword>